<evidence type="ECO:0000313" key="1">
    <source>
        <dbReference type="EMBL" id="UYQ63668.1"/>
    </source>
</evidence>
<name>A0ABY6I9P4_STRPE</name>
<dbReference type="EMBL" id="CP107567">
    <property type="protein sequence ID" value="UYQ63668.1"/>
    <property type="molecule type" value="Genomic_DNA"/>
</dbReference>
<gene>
    <name evidence="1" type="ORF">OGH68_20870</name>
</gene>
<accession>A0ABY6I9P4</accession>
<dbReference type="RefSeq" id="WP_264246168.1">
    <property type="nucleotide sequence ID" value="NZ_CP107567.1"/>
</dbReference>
<dbReference type="Proteomes" id="UP001163878">
    <property type="component" value="Chromosome"/>
</dbReference>
<reference evidence="1" key="1">
    <citation type="submission" date="2022-10" db="EMBL/GenBank/DDBJ databases">
        <title>Cytochrome P450 Catalyzes Benzene Ring Formation in the Biosynthesis of Trialkyl-Substituted Aromatic Polyketides.</title>
        <authorList>
            <person name="Zhao E."/>
            <person name="Ge H."/>
        </authorList>
    </citation>
    <scope>NUCLEOTIDE SEQUENCE</scope>
    <source>
        <strain evidence="1">NA0869</strain>
    </source>
</reference>
<evidence type="ECO:0000313" key="2">
    <source>
        <dbReference type="Proteomes" id="UP001163878"/>
    </source>
</evidence>
<organism evidence="1 2">
    <name type="scientific">Streptomyces peucetius</name>
    <dbReference type="NCBI Taxonomy" id="1950"/>
    <lineage>
        <taxon>Bacteria</taxon>
        <taxon>Bacillati</taxon>
        <taxon>Actinomycetota</taxon>
        <taxon>Actinomycetes</taxon>
        <taxon>Kitasatosporales</taxon>
        <taxon>Streptomycetaceae</taxon>
        <taxon>Streptomyces</taxon>
    </lineage>
</organism>
<keyword evidence="2" id="KW-1185">Reference proteome</keyword>
<sequence>MSFAPRGGSGSTDAAPAVVRLPADTYIDSTTTVSHWQNSMDDALMY</sequence>
<protein>
    <submittedName>
        <fullName evidence="1">Uncharacterized protein</fullName>
    </submittedName>
</protein>
<proteinExistence type="predicted"/>